<dbReference type="Gene3D" id="3.30.420.40">
    <property type="match status" value="2"/>
</dbReference>
<evidence type="ECO:0000313" key="1">
    <source>
        <dbReference type="EMBL" id="VDM54539.1"/>
    </source>
</evidence>
<accession>A0A0R3PFJ0</accession>
<protein>
    <submittedName>
        <fullName evidence="3">Ysc84 domain-containing protein</fullName>
    </submittedName>
</protein>
<sequence>MPGKHGKPDLDRVLIVRGIMEMAKSIHKQNEKIKKVFLDALAVQWELKWLTQTLLRTLSAIEGTFFMIEEKFRLTIYGEVQTVLPLYAFGGTAGVVIDSGDGVMNTLSPPTGEEE</sequence>
<reference evidence="1 2" key="2">
    <citation type="submission" date="2018-11" db="EMBL/GenBank/DDBJ databases">
        <authorList>
            <consortium name="Pathogen Informatics"/>
        </authorList>
    </citation>
    <scope>NUCLEOTIDE SEQUENCE [LARGE SCALE GENOMIC DNA]</scope>
    <source>
        <strain evidence="1 2">Costa Rica</strain>
    </source>
</reference>
<dbReference type="Proteomes" id="UP000267027">
    <property type="component" value="Unassembled WGS sequence"/>
</dbReference>
<organism evidence="3">
    <name type="scientific">Angiostrongylus costaricensis</name>
    <name type="common">Nematode worm</name>
    <dbReference type="NCBI Taxonomy" id="334426"/>
    <lineage>
        <taxon>Eukaryota</taxon>
        <taxon>Metazoa</taxon>
        <taxon>Ecdysozoa</taxon>
        <taxon>Nematoda</taxon>
        <taxon>Chromadorea</taxon>
        <taxon>Rhabditida</taxon>
        <taxon>Rhabditina</taxon>
        <taxon>Rhabditomorpha</taxon>
        <taxon>Strongyloidea</taxon>
        <taxon>Metastrongylidae</taxon>
        <taxon>Angiostrongylus</taxon>
    </lineage>
</organism>
<proteinExistence type="predicted"/>
<keyword evidence="2" id="KW-1185">Reference proteome</keyword>
<reference evidence="3" key="1">
    <citation type="submission" date="2017-02" db="UniProtKB">
        <authorList>
            <consortium name="WormBaseParasite"/>
        </authorList>
    </citation>
    <scope>IDENTIFICATION</scope>
</reference>
<dbReference type="OrthoDB" id="10266736at2759"/>
<evidence type="ECO:0000313" key="3">
    <source>
        <dbReference type="WBParaSite" id="ACOC_0000295301-mRNA-1"/>
    </source>
</evidence>
<evidence type="ECO:0000313" key="2">
    <source>
        <dbReference type="Proteomes" id="UP000267027"/>
    </source>
</evidence>
<name>A0A0R3PFJ0_ANGCS</name>
<dbReference type="AlphaFoldDB" id="A0A0R3PFJ0"/>
<dbReference type="EMBL" id="UYYA01000723">
    <property type="protein sequence ID" value="VDM54539.1"/>
    <property type="molecule type" value="Genomic_DNA"/>
</dbReference>
<gene>
    <name evidence="1" type="ORF">ACOC_LOCUS2954</name>
</gene>
<dbReference type="WBParaSite" id="ACOC_0000295301-mRNA-1">
    <property type="protein sequence ID" value="ACOC_0000295301-mRNA-1"/>
    <property type="gene ID" value="ACOC_0000295301"/>
</dbReference>